<evidence type="ECO:0000313" key="2">
    <source>
        <dbReference type="Proteomes" id="UP000283509"/>
    </source>
</evidence>
<dbReference type="Proteomes" id="UP000283509">
    <property type="component" value="Unassembled WGS sequence"/>
</dbReference>
<dbReference type="EMBL" id="QCYY01001484">
    <property type="protein sequence ID" value="ROT77743.1"/>
    <property type="molecule type" value="Genomic_DNA"/>
</dbReference>
<reference evidence="1 2" key="2">
    <citation type="submission" date="2019-01" db="EMBL/GenBank/DDBJ databases">
        <title>The decoding of complex shrimp genome reveals the adaptation for benthos swimmer, frequently molting mechanism and breeding impact on genome.</title>
        <authorList>
            <person name="Sun Y."/>
            <person name="Gao Y."/>
            <person name="Yu Y."/>
        </authorList>
    </citation>
    <scope>NUCLEOTIDE SEQUENCE [LARGE SCALE GENOMIC DNA]</scope>
    <source>
        <tissue evidence="1">Muscle</tissue>
    </source>
</reference>
<evidence type="ECO:0000313" key="1">
    <source>
        <dbReference type="EMBL" id="ROT77743.1"/>
    </source>
</evidence>
<dbReference type="AlphaFoldDB" id="A0A423TMT0"/>
<name>A0A423TMT0_PENVA</name>
<protein>
    <submittedName>
        <fullName evidence="1">Uncharacterized protein</fullName>
    </submittedName>
</protein>
<comment type="caution">
    <text evidence="1">The sequence shown here is derived from an EMBL/GenBank/DDBJ whole genome shotgun (WGS) entry which is preliminary data.</text>
</comment>
<organism evidence="1 2">
    <name type="scientific">Penaeus vannamei</name>
    <name type="common">Whiteleg shrimp</name>
    <name type="synonym">Litopenaeus vannamei</name>
    <dbReference type="NCBI Taxonomy" id="6689"/>
    <lineage>
        <taxon>Eukaryota</taxon>
        <taxon>Metazoa</taxon>
        <taxon>Ecdysozoa</taxon>
        <taxon>Arthropoda</taxon>
        <taxon>Crustacea</taxon>
        <taxon>Multicrustacea</taxon>
        <taxon>Malacostraca</taxon>
        <taxon>Eumalacostraca</taxon>
        <taxon>Eucarida</taxon>
        <taxon>Decapoda</taxon>
        <taxon>Dendrobranchiata</taxon>
        <taxon>Penaeoidea</taxon>
        <taxon>Penaeidae</taxon>
        <taxon>Penaeus</taxon>
    </lineage>
</organism>
<sequence length="139" mass="16276">MIDTERTRRSDFGDLMMESGEESDQLSLLLFERQFGTQPEFVRQQGEEAPQSREGPMVYHLRCHDNPSIHGHVRGIHSVVLHVISHVHARPNDYDNDLPDDPDLLHRDDLDLFHFDDLDLLLFHVERPKIPRRNARFSS</sequence>
<accession>A0A423TMT0</accession>
<proteinExistence type="predicted"/>
<gene>
    <name evidence="1" type="ORF">C7M84_003569</name>
</gene>
<dbReference type="OrthoDB" id="10552890at2759"/>
<reference evidence="1 2" key="1">
    <citation type="submission" date="2018-04" db="EMBL/GenBank/DDBJ databases">
        <authorList>
            <person name="Zhang X."/>
            <person name="Yuan J."/>
            <person name="Li F."/>
            <person name="Xiang J."/>
        </authorList>
    </citation>
    <scope>NUCLEOTIDE SEQUENCE [LARGE SCALE GENOMIC DNA]</scope>
    <source>
        <tissue evidence="1">Muscle</tissue>
    </source>
</reference>
<keyword evidence="2" id="KW-1185">Reference proteome</keyword>